<protein>
    <recommendedName>
        <fullName evidence="1">JmjC domain-containing protein</fullName>
    </recommendedName>
</protein>
<dbReference type="Pfam" id="PF02373">
    <property type="entry name" value="JmjC"/>
    <property type="match status" value="1"/>
</dbReference>
<accession>A0ABQ6N0L8</accession>
<evidence type="ECO:0000259" key="1">
    <source>
        <dbReference type="PROSITE" id="PS51184"/>
    </source>
</evidence>
<dbReference type="InterPro" id="IPR003347">
    <property type="entry name" value="JmjC_dom"/>
</dbReference>
<sequence>MHAHAATGCSPPAQAAAALASCAALLSPEAEWERTAVERGELPEGRGQEIRCALADARARGGELGEARALIEELEAERQAAQPSGGVSEGAVGARGDIATVAQTGGKRVRYSGVHDGLLTEGMRDCLWLAEALPVLERAAAGGGGGAPGEALRAVLYGEEAAGMLGEGTVPTRGVERVEVASGGSVRELWAAAGLPDRPTLYENGAASLPQMNLSKGEDLWGSGDQARTQASRERKSKFVRIDGRHGTQAPKELMDHFDKLGAPYGDDALQACYDGVPGFVSTLFARRFWILGAGAAGSTWHTDMLNSSFYNAVVSGGAKQWLLLPGDVRSVVGAGHGEWGERHRERWAGMPGGGYLAHESLFNEVRELDSSAWEWFRGFRGEARRLYGQDLLEVRVGVGELLYVPPGWWHMTVNVDDNLAVSENFVEPRHLGQSMQVMEDILSVPDGDWPEGAEESKGMLKACFELMGGKLPGT</sequence>
<dbReference type="SUPFAM" id="SSF51197">
    <property type="entry name" value="Clavaminate synthase-like"/>
    <property type="match status" value="1"/>
</dbReference>
<reference evidence="2 3" key="1">
    <citation type="journal article" date="2023" name="Commun. Biol.">
        <title>Genome analysis of Parmales, the sister group of diatoms, reveals the evolutionary specialization of diatoms from phago-mixotrophs to photoautotrophs.</title>
        <authorList>
            <person name="Ban H."/>
            <person name="Sato S."/>
            <person name="Yoshikawa S."/>
            <person name="Yamada K."/>
            <person name="Nakamura Y."/>
            <person name="Ichinomiya M."/>
            <person name="Sato N."/>
            <person name="Blanc-Mathieu R."/>
            <person name="Endo H."/>
            <person name="Kuwata A."/>
            <person name="Ogata H."/>
        </authorList>
    </citation>
    <scope>NUCLEOTIDE SEQUENCE [LARGE SCALE GENOMIC DNA]</scope>
</reference>
<organism evidence="2 3">
    <name type="scientific">Tetraparma gracilis</name>
    <dbReference type="NCBI Taxonomy" id="2962635"/>
    <lineage>
        <taxon>Eukaryota</taxon>
        <taxon>Sar</taxon>
        <taxon>Stramenopiles</taxon>
        <taxon>Ochrophyta</taxon>
        <taxon>Bolidophyceae</taxon>
        <taxon>Parmales</taxon>
        <taxon>Triparmaceae</taxon>
        <taxon>Tetraparma</taxon>
    </lineage>
</organism>
<dbReference type="Gene3D" id="2.60.120.650">
    <property type="entry name" value="Cupin"/>
    <property type="match status" value="1"/>
</dbReference>
<comment type="caution">
    <text evidence="2">The sequence shown here is derived from an EMBL/GenBank/DDBJ whole genome shotgun (WGS) entry which is preliminary data.</text>
</comment>
<proteinExistence type="predicted"/>
<dbReference type="SMART" id="SM00558">
    <property type="entry name" value="JmjC"/>
    <property type="match status" value="1"/>
</dbReference>
<dbReference type="InterPro" id="IPR050910">
    <property type="entry name" value="JMJD6_ArgDemeth/LysHydrox"/>
</dbReference>
<dbReference type="EMBL" id="BRYB01004798">
    <property type="protein sequence ID" value="GMI37061.1"/>
    <property type="molecule type" value="Genomic_DNA"/>
</dbReference>
<dbReference type="Proteomes" id="UP001165060">
    <property type="component" value="Unassembled WGS sequence"/>
</dbReference>
<keyword evidence="3" id="KW-1185">Reference proteome</keyword>
<dbReference type="PROSITE" id="PS51184">
    <property type="entry name" value="JMJC"/>
    <property type="match status" value="1"/>
</dbReference>
<dbReference type="PANTHER" id="PTHR12480">
    <property type="entry name" value="ARGININE DEMETHYLASE AND LYSYL-HYDROXYLASE JMJD"/>
    <property type="match status" value="1"/>
</dbReference>
<name>A0ABQ6N0L8_9STRA</name>
<evidence type="ECO:0000313" key="2">
    <source>
        <dbReference type="EMBL" id="GMI37061.1"/>
    </source>
</evidence>
<feature type="domain" description="JmjC" evidence="1">
    <location>
        <begin position="250"/>
        <end position="443"/>
    </location>
</feature>
<gene>
    <name evidence="2" type="ORF">TeGR_g5135</name>
</gene>
<evidence type="ECO:0000313" key="3">
    <source>
        <dbReference type="Proteomes" id="UP001165060"/>
    </source>
</evidence>